<dbReference type="RefSeq" id="WP_037415424.1">
    <property type="nucleotide sequence ID" value="NZ_CAMIQM010000002.1"/>
</dbReference>
<gene>
    <name evidence="2" type="ORF">CR62_01385</name>
    <name evidence="1" type="ORF">DHV72_17070</name>
</gene>
<evidence type="ECO:0000313" key="2">
    <source>
        <dbReference type="EMBL" id="KFB90442.1"/>
    </source>
</evidence>
<dbReference type="Gene3D" id="3.30.70.100">
    <property type="match status" value="1"/>
</dbReference>
<dbReference type="InterPro" id="IPR009874">
    <property type="entry name" value="DUF1428"/>
</dbReference>
<dbReference type="GeneID" id="75282292"/>
<evidence type="ECO:0000313" key="3">
    <source>
        <dbReference type="Proteomes" id="UP000028721"/>
    </source>
</evidence>
<dbReference type="EMBL" id="DPSM01000022">
    <property type="protein sequence ID" value="HCK01710.1"/>
    <property type="molecule type" value="Genomic_DNA"/>
</dbReference>
<keyword evidence="3" id="KW-1185">Reference proteome</keyword>
<evidence type="ECO:0000313" key="4">
    <source>
        <dbReference type="Proteomes" id="UP000262210"/>
    </source>
</evidence>
<dbReference type="SUPFAM" id="SSF54909">
    <property type="entry name" value="Dimeric alpha+beta barrel"/>
    <property type="match status" value="1"/>
</dbReference>
<dbReference type="InterPro" id="IPR011008">
    <property type="entry name" value="Dimeric_a/b-barrel"/>
</dbReference>
<name>A0A7G2JNB6_9GAMM</name>
<organism evidence="1 4">
    <name type="scientific">Serratia grimesii</name>
    <dbReference type="NCBI Taxonomy" id="82995"/>
    <lineage>
        <taxon>Bacteria</taxon>
        <taxon>Pseudomonadati</taxon>
        <taxon>Pseudomonadota</taxon>
        <taxon>Gammaproteobacteria</taxon>
        <taxon>Enterobacterales</taxon>
        <taxon>Yersiniaceae</taxon>
        <taxon>Serratia</taxon>
    </lineage>
</organism>
<dbReference type="AlphaFoldDB" id="A0A7G2JNB6"/>
<dbReference type="Pfam" id="PF07237">
    <property type="entry name" value="DUF1428"/>
    <property type="match status" value="1"/>
</dbReference>
<reference evidence="1 4" key="2">
    <citation type="journal article" date="2018" name="Nat. Biotechnol.">
        <title>A standardized bacterial taxonomy based on genome phylogeny substantially revises the tree of life.</title>
        <authorList>
            <person name="Parks D.H."/>
            <person name="Chuvochina M."/>
            <person name="Waite D.W."/>
            <person name="Rinke C."/>
            <person name="Skarshewski A."/>
            <person name="Chaumeil P.A."/>
            <person name="Hugenholtz P."/>
        </authorList>
    </citation>
    <scope>NUCLEOTIDE SEQUENCE [LARGE SCALE GENOMIC DNA]</scope>
    <source>
        <strain evidence="1">UBA11264</strain>
    </source>
</reference>
<comment type="caution">
    <text evidence="1">The sequence shown here is derived from an EMBL/GenBank/DDBJ whole genome shotgun (WGS) entry which is preliminary data.</text>
</comment>
<dbReference type="Proteomes" id="UP000262210">
    <property type="component" value="Unassembled WGS sequence"/>
</dbReference>
<proteinExistence type="predicted"/>
<dbReference type="Proteomes" id="UP000028721">
    <property type="component" value="Unassembled WGS sequence"/>
</dbReference>
<evidence type="ECO:0000313" key="1">
    <source>
        <dbReference type="EMBL" id="HCK01710.1"/>
    </source>
</evidence>
<dbReference type="PIRSF" id="PIRSF007028">
    <property type="entry name" value="UCP007028"/>
    <property type="match status" value="1"/>
</dbReference>
<protein>
    <submittedName>
        <fullName evidence="1">DUF1428 domain-containing protein</fullName>
    </submittedName>
</protein>
<reference evidence="2 3" key="1">
    <citation type="submission" date="2014-03" db="EMBL/GenBank/DDBJ databases">
        <title>Draft genome sequence of the Serratia grimesii strain a2.</title>
        <authorList>
            <person name="Toymentseva A."/>
            <person name="Kazakov S."/>
            <person name="Giliazeva A."/>
            <person name="Ismagilova R."/>
            <person name="Shah R."/>
            <person name="Sharipova M."/>
            <person name="Khaitlina S."/>
            <person name="Mardanova A."/>
        </authorList>
    </citation>
    <scope>NUCLEOTIDE SEQUENCE [LARGE SCALE GENOMIC DNA]</scope>
    <source>
        <strain evidence="2 3">A2</strain>
    </source>
</reference>
<accession>A0A7G2JNB6</accession>
<dbReference type="EMBL" id="JGVP01000001">
    <property type="protein sequence ID" value="KFB90442.1"/>
    <property type="molecule type" value="Genomic_DNA"/>
</dbReference>
<sequence length="117" mass="13034">MKYVEGFVVAVPAANKEAYQKLAAATAPLFKEFGATRIVECWGNDVPDGKLTDFRGAVKAEADEVVVFSWIEYPSKAVRDEANQKMMTDPRMKAFGDKMPFDGKRMIFGGFESILDQ</sequence>